<dbReference type="GO" id="GO:0008173">
    <property type="term" value="F:RNA methyltransferase activity"/>
    <property type="evidence" value="ECO:0007669"/>
    <property type="project" value="InterPro"/>
</dbReference>
<dbReference type="GO" id="GO:0032259">
    <property type="term" value="P:methylation"/>
    <property type="evidence" value="ECO:0007669"/>
    <property type="project" value="UniProtKB-KW"/>
</dbReference>
<evidence type="ECO:0000256" key="1">
    <source>
        <dbReference type="ARBA" id="ARBA00007228"/>
    </source>
</evidence>
<dbReference type="PANTHER" id="PTHR46429:SF1">
    <property type="entry name" value="23S RRNA (GUANOSINE-2'-O-)-METHYLTRANSFERASE RLMB"/>
    <property type="match status" value="1"/>
</dbReference>
<dbReference type="OrthoDB" id="9794400at2"/>
<dbReference type="InterPro" id="IPR029028">
    <property type="entry name" value="Alpha/beta_knot_MTases"/>
</dbReference>
<dbReference type="STRING" id="479893.CPX_001344"/>
<dbReference type="Pfam" id="PF08032">
    <property type="entry name" value="SpoU_sub_bind"/>
    <property type="match status" value="1"/>
</dbReference>
<evidence type="ECO:0000256" key="3">
    <source>
        <dbReference type="ARBA" id="ARBA00022679"/>
    </source>
</evidence>
<comment type="caution">
    <text evidence="5">The sequence shown here is derived from an EMBL/GenBank/DDBJ whole genome shotgun (WGS) entry which is preliminary data.</text>
</comment>
<dbReference type="InterPro" id="IPR004441">
    <property type="entry name" value="rRNA_MeTrfase_TrmH"/>
</dbReference>
<dbReference type="PANTHER" id="PTHR46429">
    <property type="entry name" value="23S RRNA (GUANOSINE-2'-O-)-METHYLTRANSFERASE RLMB"/>
    <property type="match status" value="1"/>
</dbReference>
<dbReference type="GO" id="GO:0003723">
    <property type="term" value="F:RNA binding"/>
    <property type="evidence" value="ECO:0007669"/>
    <property type="project" value="InterPro"/>
</dbReference>
<dbReference type="Gene3D" id="3.30.1330.30">
    <property type="match status" value="1"/>
</dbReference>
<dbReference type="SUPFAM" id="SSF55315">
    <property type="entry name" value="L30e-like"/>
    <property type="match status" value="1"/>
</dbReference>
<protein>
    <submittedName>
        <fullName evidence="5">RNA 2-O ribose methyltransferase</fullName>
    </submittedName>
</protein>
<dbReference type="InterPro" id="IPR013123">
    <property type="entry name" value="SpoU_subst-bd"/>
</dbReference>
<dbReference type="CDD" id="cd18103">
    <property type="entry name" value="SpoU-like_RlmB"/>
    <property type="match status" value="1"/>
</dbReference>
<dbReference type="EMBL" id="LHCF01000002">
    <property type="protein sequence ID" value="KOR75644.1"/>
    <property type="molecule type" value="Genomic_DNA"/>
</dbReference>
<dbReference type="PATRIC" id="fig|479893.3.peg.124"/>
<evidence type="ECO:0000313" key="6">
    <source>
        <dbReference type="Proteomes" id="UP000037386"/>
    </source>
</evidence>
<sequence length="232" mass="26195">MIIYGKNIIKETINAKRPIYKIYIDVKMTDTAFLNHLKNHNLTYEMLNKHQLNEKAQNTQHQGVVAEVQDYTYKNLADYLSTDKIQKFLILDEIHDPHNLGAILRSVEAANFDGVIIGKKHQVLLNGIVAKTSSGAFEYVNIFLVNNLHHTILQFQKHGIKVIGTDIKAELVFNEIPQNESFAIILGNEGIGVRPLLKRNCDYLVRIPMSGKINSLNVSVAAAVIMFGLQMK</sequence>
<feature type="domain" description="RNA 2-O ribose methyltransferase substrate binding" evidence="4">
    <location>
        <begin position="2"/>
        <end position="74"/>
    </location>
</feature>
<gene>
    <name evidence="5" type="ORF">CPX_001344</name>
</gene>
<dbReference type="InterPro" id="IPR029064">
    <property type="entry name" value="Ribosomal_eL30-like_sf"/>
</dbReference>
<comment type="similarity">
    <text evidence="1">Belongs to the class IV-like SAM-binding methyltransferase superfamily. RNA methyltransferase TrmH family.</text>
</comment>
<dbReference type="InterPro" id="IPR001537">
    <property type="entry name" value="SpoU_MeTrfase"/>
</dbReference>
<dbReference type="SMART" id="SM00967">
    <property type="entry name" value="SpoU_sub_bind"/>
    <property type="match status" value="1"/>
</dbReference>
<keyword evidence="3 5" id="KW-0808">Transferase</keyword>
<accession>A0A0M1N0Z5</accession>
<organism evidence="5 6">
    <name type="scientific">Candidatus Phytoplasma pruni</name>
    <dbReference type="NCBI Taxonomy" id="479893"/>
    <lineage>
        <taxon>Bacteria</taxon>
        <taxon>Bacillati</taxon>
        <taxon>Mycoplasmatota</taxon>
        <taxon>Mollicutes</taxon>
        <taxon>Acholeplasmatales</taxon>
        <taxon>Acholeplasmataceae</taxon>
        <taxon>Candidatus Phytoplasma</taxon>
        <taxon>16SrIII (X-disease group)</taxon>
    </lineage>
</organism>
<dbReference type="Gene3D" id="3.40.1280.10">
    <property type="match status" value="1"/>
</dbReference>
<dbReference type="RefSeq" id="WP_053521321.1">
    <property type="nucleotide sequence ID" value="NZ_LHCF01000002.1"/>
</dbReference>
<evidence type="ECO:0000256" key="2">
    <source>
        <dbReference type="ARBA" id="ARBA00022603"/>
    </source>
</evidence>
<dbReference type="GO" id="GO:0006396">
    <property type="term" value="P:RNA processing"/>
    <property type="evidence" value="ECO:0007669"/>
    <property type="project" value="InterPro"/>
</dbReference>
<evidence type="ECO:0000313" key="5">
    <source>
        <dbReference type="EMBL" id="KOR75644.1"/>
    </source>
</evidence>
<proteinExistence type="inferred from homology"/>
<reference evidence="6" key="1">
    <citation type="submission" date="2015-05" db="EMBL/GenBank/DDBJ databases">
        <title>Draft genome sequence of 'Candidatus Phytoplasma Pruni' strain CX, a plant pathogenic bacterium.</title>
        <authorList>
            <person name="Lee I.-M."/>
            <person name="Bottner-Parker K.D."/>
            <person name="Shao J."/>
            <person name="Gundersen-Rindal D.E."/>
            <person name="Zhao Y."/>
            <person name="Davis R.E."/>
        </authorList>
    </citation>
    <scope>NUCLEOTIDE SEQUENCE [LARGE SCALE GENOMIC DNA]</scope>
    <source>
        <strain evidence="6">CX</strain>
    </source>
</reference>
<dbReference type="SUPFAM" id="SSF75217">
    <property type="entry name" value="alpha/beta knot"/>
    <property type="match status" value="1"/>
</dbReference>
<dbReference type="InterPro" id="IPR029026">
    <property type="entry name" value="tRNA_m1G_MTases_N"/>
</dbReference>
<keyword evidence="2 5" id="KW-0489">Methyltransferase</keyword>
<dbReference type="AlphaFoldDB" id="A0A0M1N0Z5"/>
<dbReference type="Pfam" id="PF00588">
    <property type="entry name" value="SpoU_methylase"/>
    <property type="match status" value="1"/>
</dbReference>
<dbReference type="NCBIfam" id="TIGR00186">
    <property type="entry name" value="rRNA_methyl_3"/>
    <property type="match status" value="1"/>
</dbReference>
<name>A0A0M1N0Z5_9MOLU</name>
<dbReference type="Proteomes" id="UP000037386">
    <property type="component" value="Unassembled WGS sequence"/>
</dbReference>
<evidence type="ECO:0000259" key="4">
    <source>
        <dbReference type="SMART" id="SM00967"/>
    </source>
</evidence>
<dbReference type="GO" id="GO:0005829">
    <property type="term" value="C:cytosol"/>
    <property type="evidence" value="ECO:0007669"/>
    <property type="project" value="TreeGrafter"/>
</dbReference>